<protein>
    <submittedName>
        <fullName evidence="1">Uncharacterized protein</fullName>
    </submittedName>
</protein>
<proteinExistence type="predicted"/>
<sequence>MTGCATKKARNKIKLSTLPGIDAEQAAHSTQIGIACKLIYLSCCIQPVQYFLL</sequence>
<evidence type="ECO:0000313" key="1">
    <source>
        <dbReference type="EMBL" id="KUG23869.1"/>
    </source>
</evidence>
<comment type="caution">
    <text evidence="1">The sequence shown here is derived from an EMBL/GenBank/DDBJ whole genome shotgun (WGS) entry which is preliminary data.</text>
</comment>
<gene>
    <name evidence="1" type="ORF">ASZ90_006354</name>
</gene>
<reference evidence="1" key="1">
    <citation type="journal article" date="2015" name="Proc. Natl. Acad. Sci. U.S.A.">
        <title>Networks of energetic and metabolic interactions define dynamics in microbial communities.</title>
        <authorList>
            <person name="Embree M."/>
            <person name="Liu J.K."/>
            <person name="Al-Bassam M.M."/>
            <person name="Zengler K."/>
        </authorList>
    </citation>
    <scope>NUCLEOTIDE SEQUENCE</scope>
</reference>
<dbReference type="AlphaFoldDB" id="A0A0W8FSL2"/>
<accession>A0A0W8FSL2</accession>
<organism evidence="1">
    <name type="scientific">hydrocarbon metagenome</name>
    <dbReference type="NCBI Taxonomy" id="938273"/>
    <lineage>
        <taxon>unclassified sequences</taxon>
        <taxon>metagenomes</taxon>
        <taxon>ecological metagenomes</taxon>
    </lineage>
</organism>
<dbReference type="EMBL" id="LNQE01000882">
    <property type="protein sequence ID" value="KUG23869.1"/>
    <property type="molecule type" value="Genomic_DNA"/>
</dbReference>
<name>A0A0W8FSL2_9ZZZZ</name>